<dbReference type="PANTHER" id="PTHR43701">
    <property type="entry name" value="MEMBRANE TRANSPORTER PROTEIN MJ0441-RELATED"/>
    <property type="match status" value="1"/>
</dbReference>
<evidence type="ECO:0000256" key="2">
    <source>
        <dbReference type="ARBA" id="ARBA00022692"/>
    </source>
</evidence>
<keyword evidence="3 5" id="KW-1133">Transmembrane helix</keyword>
<dbReference type="EMBL" id="PHFL01000068">
    <property type="protein sequence ID" value="RFM23177.1"/>
    <property type="molecule type" value="Genomic_DNA"/>
</dbReference>
<comment type="caution">
    <text evidence="6">The sequence shown here is derived from an EMBL/GenBank/DDBJ whole genome shotgun (WGS) entry which is preliminary data.</text>
</comment>
<accession>A0A395LX48</accession>
<comment type="subcellular location">
    <subcellularLocation>
        <location evidence="5">Cell membrane</location>
        <topology evidence="5">Multi-pass membrane protein</topology>
    </subcellularLocation>
    <subcellularLocation>
        <location evidence="1">Membrane</location>
        <topology evidence="1">Multi-pass membrane protein</topology>
    </subcellularLocation>
</comment>
<evidence type="ECO:0000313" key="7">
    <source>
        <dbReference type="Proteomes" id="UP000266389"/>
    </source>
</evidence>
<comment type="similarity">
    <text evidence="5">Belongs to the 4-toluene sulfonate uptake permease (TSUP) (TC 2.A.102) family.</text>
</comment>
<proteinExistence type="inferred from homology"/>
<dbReference type="GO" id="GO:0005886">
    <property type="term" value="C:plasma membrane"/>
    <property type="evidence" value="ECO:0007669"/>
    <property type="project" value="UniProtKB-SubCell"/>
</dbReference>
<evidence type="ECO:0000256" key="5">
    <source>
        <dbReference type="RuleBase" id="RU363041"/>
    </source>
</evidence>
<organism evidence="6 7">
    <name type="scientific">Candidatus Thermochlorobacter aerophilus</name>
    <dbReference type="NCBI Taxonomy" id="1868324"/>
    <lineage>
        <taxon>Bacteria</taxon>
        <taxon>Pseudomonadati</taxon>
        <taxon>Chlorobiota</taxon>
        <taxon>Chlorobiia</taxon>
        <taxon>Chlorobiales</taxon>
        <taxon>Candidatus Thermochlorobacteriaceae</taxon>
        <taxon>Candidatus Thermochlorobacter</taxon>
    </lineage>
</organism>
<feature type="transmembrane region" description="Helical" evidence="5">
    <location>
        <begin position="42"/>
        <end position="59"/>
    </location>
</feature>
<dbReference type="PANTHER" id="PTHR43701:SF2">
    <property type="entry name" value="MEMBRANE TRANSPORTER PROTEIN YJNA-RELATED"/>
    <property type="match status" value="1"/>
</dbReference>
<evidence type="ECO:0000256" key="4">
    <source>
        <dbReference type="ARBA" id="ARBA00023136"/>
    </source>
</evidence>
<evidence type="ECO:0000256" key="1">
    <source>
        <dbReference type="ARBA" id="ARBA00004141"/>
    </source>
</evidence>
<reference evidence="6 7" key="1">
    <citation type="journal article" date="2011" name="ISME J.">
        <title>Community ecology of hot spring cyanobacterial mats: predominant populations and their functional potential.</title>
        <authorList>
            <person name="Klatt C.G."/>
            <person name="Wood J.M."/>
            <person name="Rusch D.B."/>
            <person name="Bateson M.M."/>
            <person name="Hamamura N."/>
            <person name="Heidelberg J.F."/>
            <person name="Grossman A.R."/>
            <person name="Bhaya D."/>
            <person name="Cohan F.M."/>
            <person name="Kuhl M."/>
            <person name="Bryant D.A."/>
            <person name="Ward D.M."/>
        </authorList>
    </citation>
    <scope>NUCLEOTIDE SEQUENCE [LARGE SCALE GENOMIC DNA]</scope>
    <source>
        <strain evidence="6">OS</strain>
    </source>
</reference>
<dbReference type="InterPro" id="IPR002781">
    <property type="entry name" value="TM_pro_TauE-like"/>
</dbReference>
<feature type="transmembrane region" description="Helical" evidence="5">
    <location>
        <begin position="210"/>
        <end position="228"/>
    </location>
</feature>
<feature type="transmembrane region" description="Helical" evidence="5">
    <location>
        <begin position="149"/>
        <end position="176"/>
    </location>
</feature>
<feature type="transmembrane region" description="Helical" evidence="5">
    <location>
        <begin position="7"/>
        <end position="36"/>
    </location>
</feature>
<dbReference type="InterPro" id="IPR051598">
    <property type="entry name" value="TSUP/Inactive_protease-like"/>
</dbReference>
<sequence length="260" mass="27601">MEFIGYFGAFLMGVVLGIMGGGGAILTVPILTYLFNIEAVRATGYSLFVVGITSFIGALNPIRSGKVNLNMAALFAVPSMLMVFSVRKFFLPLLPDTLLEIGALHITKNLAVMALFAVVMLFSAIAMIRPRKIEPVSSNQHPFRLIVQGLFVGLIAGSVGAGGGFLIVPALVLLAGLDMKEAVGTSLLIIAIQSLIGFSGELSHDVDWSFLLVFSSIAVAGILVGGKLASRIPNEKLKPAFGWFVLTMGIYILAKELITL</sequence>
<protein>
    <recommendedName>
        <fullName evidence="5">Probable membrane transporter protein</fullName>
    </recommendedName>
</protein>
<feature type="transmembrane region" description="Helical" evidence="5">
    <location>
        <begin position="110"/>
        <end position="128"/>
    </location>
</feature>
<name>A0A395LX48_9BACT</name>
<feature type="transmembrane region" description="Helical" evidence="5">
    <location>
        <begin position="240"/>
        <end position="258"/>
    </location>
</feature>
<keyword evidence="5" id="KW-1003">Cell membrane</keyword>
<feature type="transmembrane region" description="Helical" evidence="5">
    <location>
        <begin position="71"/>
        <end position="90"/>
    </location>
</feature>
<dbReference type="AlphaFoldDB" id="A0A395LX48"/>
<gene>
    <name evidence="6" type="ORF">D0433_11860</name>
</gene>
<dbReference type="Proteomes" id="UP000266389">
    <property type="component" value="Unassembled WGS sequence"/>
</dbReference>
<keyword evidence="4 5" id="KW-0472">Membrane</keyword>
<evidence type="ECO:0000256" key="3">
    <source>
        <dbReference type="ARBA" id="ARBA00022989"/>
    </source>
</evidence>
<dbReference type="Pfam" id="PF01925">
    <property type="entry name" value="TauE"/>
    <property type="match status" value="1"/>
</dbReference>
<keyword evidence="2 5" id="KW-0812">Transmembrane</keyword>
<evidence type="ECO:0000313" key="6">
    <source>
        <dbReference type="EMBL" id="RFM23177.1"/>
    </source>
</evidence>